<dbReference type="Gene3D" id="3.30.420.10">
    <property type="entry name" value="Ribonuclease H-like superfamily/Ribonuclease H"/>
    <property type="match status" value="3"/>
</dbReference>
<feature type="binding site" evidence="12">
    <location>
        <position position="8"/>
    </location>
    <ligand>
        <name>Mg(2+)</name>
        <dbReference type="ChEBI" id="CHEBI:18420"/>
        <label>1</label>
    </ligand>
</feature>
<dbReference type="Proteomes" id="UP000199452">
    <property type="component" value="Unassembled WGS sequence"/>
</dbReference>
<gene>
    <name evidence="12" type="primary">cas9</name>
    <name evidence="14" type="ORF">SAMN05216323_101822</name>
</gene>
<dbReference type="Pfam" id="PF16593">
    <property type="entry name" value="Cas9-BH"/>
    <property type="match status" value="1"/>
</dbReference>
<evidence type="ECO:0000259" key="13">
    <source>
        <dbReference type="PROSITE" id="PS51749"/>
    </source>
</evidence>
<dbReference type="RefSeq" id="WP_092437168.1">
    <property type="nucleotide sequence ID" value="NZ_FMYP01000018.1"/>
</dbReference>
<keyword evidence="7 12" id="KW-0694">RNA-binding</keyword>
<evidence type="ECO:0000256" key="7">
    <source>
        <dbReference type="ARBA" id="ARBA00022884"/>
    </source>
</evidence>
<comment type="subunit">
    <text evidence="11 12">Monomer. Binds crRNA and tracrRNA.</text>
</comment>
<name>A0A1G6J4N2_9BACT</name>
<dbReference type="InterPro" id="IPR003615">
    <property type="entry name" value="HNH_nuc"/>
</dbReference>
<feature type="domain" description="HNH Cas9-type" evidence="13">
    <location>
        <begin position="783"/>
        <end position="955"/>
    </location>
</feature>
<dbReference type="EMBL" id="FMYP01000018">
    <property type="protein sequence ID" value="SDC12906.1"/>
    <property type="molecule type" value="Genomic_DNA"/>
</dbReference>
<dbReference type="InterPro" id="IPR041383">
    <property type="entry name" value="RuvC_III"/>
</dbReference>
<dbReference type="GO" id="GO:0003677">
    <property type="term" value="F:DNA binding"/>
    <property type="evidence" value="ECO:0007669"/>
    <property type="project" value="UniProtKB-UniRule"/>
</dbReference>
<dbReference type="NCBIfam" id="TIGR01865">
    <property type="entry name" value="cas_Csn1"/>
    <property type="match status" value="1"/>
</dbReference>
<keyword evidence="8 12" id="KW-0051">Antiviral defense</keyword>
<evidence type="ECO:0000256" key="10">
    <source>
        <dbReference type="ARBA" id="ARBA00023211"/>
    </source>
</evidence>
<dbReference type="GO" id="GO:0046872">
    <property type="term" value="F:metal ion binding"/>
    <property type="evidence" value="ECO:0007669"/>
    <property type="project" value="UniProtKB-UniRule"/>
</dbReference>
<keyword evidence="5 12" id="KW-0378">Hydrolase</keyword>
<feature type="binding site" evidence="12">
    <location>
        <position position="8"/>
    </location>
    <ligand>
        <name>Mg(2+)</name>
        <dbReference type="ChEBI" id="CHEBI:18420"/>
        <label>2</label>
    </ligand>
</feature>
<dbReference type="InterPro" id="IPR036397">
    <property type="entry name" value="RNaseH_sf"/>
</dbReference>
<dbReference type="InterPro" id="IPR033114">
    <property type="entry name" value="HNH_CAS9"/>
</dbReference>
<sequence>MKRILGLDLGTNSIGWALVSQDECKSEILGLGSRIIPMSQDILGDFDKGNSVSQTAERTFFRGVRRLRERHLLRRERLHRVLNVLGFLPDHYAKCIDFEKRFGQFVEEQEPMIAYRRNVETAKMEFVFPDSFAEMVADFKEHQPQLLTDGRLIPQDWTIYYLRKKALTSEITKEELAWILLNFNQKRGYYQLRGEEQEDDKQKMVEYYSLNVVDVAEGEVSKTKGEKWYSVVLENGWVYRRTSKAQLDWVGKTKDFIVSTDLDENGAIKKDRDGNEKRSFRAPLEGDWTLVKKKTEADVEHSHKTVGAYIYDTLLLNPQQKIKGKLVRTIERKFYKQELEAILRKQLEFHSELQSRDLYSACLEELYENNDAHRNSIGAKEFVHLFLNDIIFYQRPLKSKKSLISNCPYEFRTYADQKTGEIINEPIKCIAKSHPLFQEFRLWQFLQNLKIYARERAVNGKIETDVNITHELLKTEADWIALFEWLNEHKEIEQKTFLKYPAFGFKKDADKYRWNYVEDKQYPCNETRTLIASRLAKVLNVPDDFLSKEREEALWHILYSVDDKHDIVKALGTFATKNGLGNDFVDCFKKLPPFKKEYGAYSAKAIKKLLALMRRGKYWDSSAISSDVLARIDKLQTGEYDAKIKDRVREKAINLVRVDDFQNLPLWLACYVVYNRHSESGDIRYWKTPADIEYFLREEFKQHSLRNPIVEQVITETLRVVKDIWAHYGKGIENYFSEIHIELGREMKNPADKRKSMTEKISENENTNLRIKSLLAEMLNDGSIAEVRPYSPSQQEILKIYEEGVMSAETDIPDDILKISKLSLPSTSELIRYKLWLDQKYCSPYTGQMIPLAKLFTSAYEIEHVIPQSRYFDDSLSNKVICEAEVNKDKDRATAYEYIKNNSGKKVELSFGKEVTLFTLSAYEDNVKRNFAKNRGKLKKLLMEDIPDDFIARQLNDSRYISKMVKGLLSNIVREEGEQEATSKQVISNNGSITSTLKQDWGLGDIWNEIIAPRFERMNQITNSSSFGAMRNNHFLPQVPLELQKGFNKKRIDHRHHALDALVIACATRNHINYMNNSNAAKSKEAVRHELRGALCFKKSNSDGGTGYQWVFKKPWDTFTQDAREALLCTVVSFKQNLRVINKTVNHYQKWEVDEHGHKQKVTVRQTKGDSWAIRKPMHKETVSGLVALRFKKEMQLSSALDTPEMIVDKSLKAKVKELLSIPYDKKHIVKFFKDNDNQWCGRNISRVEVYYFERENAASRVAVDEKFNSSMIRCITDTGIQRIMLSHLQKYSQEVNGKIVEQPDLAFSSDGLEAMNRNIKALNNGVNHQPIYKVRTFEPIGNKFVVGHSGNKGAKFVEAAKGTNLYFAIYVNSEGKRSYQSIPLNVVVERQKQGLYPVPETNALGNSLLFYLSPNDLVYVPTTEEQENANAVNFNNLTKEQVTRVYKVVSFTGNRLYAIPLNVAQSIVDKVEFTQLNKVESELIYKKSIKEICCKLKVDRLGRIVDAIKH</sequence>
<feature type="binding site" evidence="12">
    <location>
        <position position="742"/>
    </location>
    <ligand>
        <name>Mg(2+)</name>
        <dbReference type="ChEBI" id="CHEBI:18420"/>
        <label>1</label>
    </ligand>
</feature>
<dbReference type="Pfam" id="PF18541">
    <property type="entry name" value="RuvC_III"/>
    <property type="match status" value="1"/>
</dbReference>
<evidence type="ECO:0000256" key="2">
    <source>
        <dbReference type="ARBA" id="ARBA00022722"/>
    </source>
</evidence>
<dbReference type="OrthoDB" id="9777169at2"/>
<dbReference type="InterPro" id="IPR028629">
    <property type="entry name" value="Cas9"/>
</dbReference>
<dbReference type="PROSITE" id="PS51749">
    <property type="entry name" value="HNH_CAS9"/>
    <property type="match status" value="1"/>
</dbReference>
<feature type="binding site" evidence="12">
    <location>
        <position position="746"/>
    </location>
    <ligand>
        <name>Mg(2+)</name>
        <dbReference type="ChEBI" id="CHEBI:18420"/>
        <label>2</label>
    </ligand>
</feature>
<feature type="active site" description="For RuvC-like nuclease domain" evidence="12">
    <location>
        <position position="8"/>
    </location>
</feature>
<dbReference type="HAMAP" id="MF_01480">
    <property type="entry name" value="Cas9"/>
    <property type="match status" value="1"/>
</dbReference>
<protein>
    <recommendedName>
        <fullName evidence="12">CRISPR-associated endonuclease Cas9</fullName>
        <ecNumber evidence="12">3.1.-.-</ecNumber>
    </recommendedName>
</protein>
<feature type="active site" description="Proton acceptor for HNH nuclease domain" evidence="12">
    <location>
        <position position="864"/>
    </location>
</feature>
<organism evidence="14 15">
    <name type="scientific">Williamwhitmania taraxaci</name>
    <dbReference type="NCBI Taxonomy" id="1640674"/>
    <lineage>
        <taxon>Bacteria</taxon>
        <taxon>Pseudomonadati</taxon>
        <taxon>Bacteroidota</taxon>
        <taxon>Bacteroidia</taxon>
        <taxon>Bacteroidales</taxon>
        <taxon>Williamwhitmaniaceae</taxon>
        <taxon>Williamwhitmania</taxon>
    </lineage>
</organism>
<dbReference type="GO" id="GO:0016787">
    <property type="term" value="F:hydrolase activity"/>
    <property type="evidence" value="ECO:0007669"/>
    <property type="project" value="UniProtKB-KW"/>
</dbReference>
<comment type="function">
    <text evidence="12">CRISPR (clustered regularly interspaced short palindromic repeat) is an adaptive immune system that provides protection against mobile genetic elements (viruses, transposable elements and conjugative plasmids). CRISPR clusters contain spacers, sequences complementary to antecedent mobile elements, and target invading nucleic acids. CRISPR clusters are transcribed and processed into CRISPR RNA (crRNA). In type II CRISPR systems correct processing of pre-crRNA requires a trans-encoded small RNA (tracrRNA), endogenous ribonuclease 3 (rnc) and this protein. The tracrRNA serves as a guide for ribonuclease 3-aided processing of pre-crRNA. Subsequently Cas9/crRNA/tracrRNA endonucleolytically cleaves linear or circular dsDNA target complementary to the spacer; Cas9 is inactive in the absence of the 2 guide RNAs (gRNA). Cas9 recognizes the protospacer adjacent motif (PAM) in the CRISPR repeat sequences to help distinguish self versus nonself, as targets within the bacterial CRISPR locus do not have PAMs. PAM recognition is also required for catalytic activity.</text>
</comment>
<comment type="cofactor">
    <cofactor evidence="1 12">
        <name>Mg(2+)</name>
        <dbReference type="ChEBI" id="CHEBI:18420"/>
    </cofactor>
</comment>
<dbReference type="Pfam" id="PF13395">
    <property type="entry name" value="HNH_4"/>
    <property type="match status" value="1"/>
</dbReference>
<evidence type="ECO:0000256" key="6">
    <source>
        <dbReference type="ARBA" id="ARBA00022842"/>
    </source>
</evidence>
<keyword evidence="6 12" id="KW-0460">Magnesium</keyword>
<evidence type="ECO:0000256" key="11">
    <source>
        <dbReference type="ARBA" id="ARBA00046380"/>
    </source>
</evidence>
<keyword evidence="4 12" id="KW-0255">Endonuclease</keyword>
<dbReference type="InterPro" id="IPR032239">
    <property type="entry name" value="Cas9-BH"/>
</dbReference>
<dbReference type="STRING" id="1640674.SAMN05216323_101822"/>
<dbReference type="EC" id="3.1.-.-" evidence="12"/>
<dbReference type="GO" id="GO:0043571">
    <property type="term" value="P:maintenance of CRISPR repeat elements"/>
    <property type="evidence" value="ECO:0007669"/>
    <property type="project" value="UniProtKB-UniRule"/>
</dbReference>
<keyword evidence="10" id="KW-0464">Manganese</keyword>
<keyword evidence="2 12" id="KW-0540">Nuclease</keyword>
<dbReference type="GO" id="GO:0004519">
    <property type="term" value="F:endonuclease activity"/>
    <property type="evidence" value="ECO:0007669"/>
    <property type="project" value="UniProtKB-UniRule"/>
</dbReference>
<accession>A0A1G6J4N2</accession>
<evidence type="ECO:0000313" key="15">
    <source>
        <dbReference type="Proteomes" id="UP000199452"/>
    </source>
</evidence>
<comment type="similarity">
    <text evidence="12">Belongs to the CRISPR-associated Cas9 family.</text>
</comment>
<evidence type="ECO:0000313" key="14">
    <source>
        <dbReference type="EMBL" id="SDC12906.1"/>
    </source>
</evidence>
<dbReference type="GO" id="GO:0003723">
    <property type="term" value="F:RNA binding"/>
    <property type="evidence" value="ECO:0007669"/>
    <property type="project" value="UniProtKB-UniRule"/>
</dbReference>
<dbReference type="GO" id="GO:0051607">
    <property type="term" value="P:defense response to virus"/>
    <property type="evidence" value="ECO:0007669"/>
    <property type="project" value="UniProtKB-UniRule"/>
</dbReference>
<keyword evidence="15" id="KW-1185">Reference proteome</keyword>
<feature type="binding site" evidence="12">
    <location>
        <position position="1057"/>
    </location>
    <ligand>
        <name>Mg(2+)</name>
        <dbReference type="ChEBI" id="CHEBI:18420"/>
        <label>2</label>
    </ligand>
</feature>
<keyword evidence="3 12" id="KW-0479">Metal-binding</keyword>
<proteinExistence type="inferred from homology"/>
<evidence type="ECO:0000256" key="9">
    <source>
        <dbReference type="ARBA" id="ARBA00023125"/>
    </source>
</evidence>
<evidence type="ECO:0000256" key="1">
    <source>
        <dbReference type="ARBA" id="ARBA00001946"/>
    </source>
</evidence>
<evidence type="ECO:0000256" key="8">
    <source>
        <dbReference type="ARBA" id="ARBA00023118"/>
    </source>
</evidence>
<evidence type="ECO:0000256" key="5">
    <source>
        <dbReference type="ARBA" id="ARBA00022801"/>
    </source>
</evidence>
<keyword evidence="9 12" id="KW-0238">DNA-binding</keyword>
<evidence type="ECO:0000256" key="4">
    <source>
        <dbReference type="ARBA" id="ARBA00022759"/>
    </source>
</evidence>
<reference evidence="14 15" key="1">
    <citation type="submission" date="2016-09" db="EMBL/GenBank/DDBJ databases">
        <authorList>
            <person name="Capua I."/>
            <person name="De Benedictis P."/>
            <person name="Joannis T."/>
            <person name="Lombin L.H."/>
            <person name="Cattoli G."/>
        </authorList>
    </citation>
    <scope>NUCLEOTIDE SEQUENCE [LARGE SCALE GENOMIC DNA]</scope>
    <source>
        <strain evidence="14 15">A7P-90m</strain>
    </source>
</reference>
<evidence type="ECO:0000256" key="3">
    <source>
        <dbReference type="ARBA" id="ARBA00022723"/>
    </source>
</evidence>
<evidence type="ECO:0000256" key="12">
    <source>
        <dbReference type="HAMAP-Rule" id="MF_01480"/>
    </source>
</evidence>
<comment type="domain">
    <text evidence="12">Has 2 endonuclease domains. The discontinuous RuvC-like domain cleaves the target DNA noncomplementary to crRNA while the HNH nuclease domain cleaves the target DNA complementary to crRNA.</text>
</comment>
<feature type="binding site" evidence="12">
    <location>
        <position position="746"/>
    </location>
    <ligand>
        <name>Mg(2+)</name>
        <dbReference type="ChEBI" id="CHEBI:18420"/>
        <label>1</label>
    </ligand>
</feature>